<dbReference type="AlphaFoldDB" id="A0A6C0HBR9"/>
<accession>A0A6C0HBR9</accession>
<sequence>MHLFKILIQKIIDKLVLIYNLDFNEPEIYMDYWRNFHISVMHNENKTVMYLFAQLIANNELFNYKNKFKFLSSVLNNPFMAEKEKTDFFDLFQIIQKKYFIITRFFRNYKLRHSQIQISHDVFLNPIQETDKNVMVLLQNNKRYLFTISDLVNLLNTSLGNTYYFFAEPKACKNPYNNMPFNKADLYNIYFFMKSRPIIMPTLFHAFFLANFNLTTFKNDNEDNIREYAIRQYLEVTPNNKLRVLCISMLTSNRYTQKIKIHKNFPTDTLVNVLKPYLNLYLHTKYTTETNKKHEADMMLDIKLKEFVKYNKNFGRKRMILDKTDFSFTFKKKYIVSYNCLCKSYHHDEEDNFMNSHLNVVKYYDDEFSDTDEDDDDNDDESDSEEEIISGRELIEREAEGDEDDDENTDMDIDETTNIVENTHYVFSPSYNIVGVHHVESNDS</sequence>
<reference evidence="2" key="1">
    <citation type="journal article" date="2020" name="Nature">
        <title>Giant virus diversity and host interactions through global metagenomics.</title>
        <authorList>
            <person name="Schulz F."/>
            <person name="Roux S."/>
            <person name="Paez-Espino D."/>
            <person name="Jungbluth S."/>
            <person name="Walsh D.A."/>
            <person name="Denef V.J."/>
            <person name="McMahon K.D."/>
            <person name="Konstantinidis K.T."/>
            <person name="Eloe-Fadrosh E.A."/>
            <person name="Kyrpides N.C."/>
            <person name="Woyke T."/>
        </authorList>
    </citation>
    <scope>NUCLEOTIDE SEQUENCE</scope>
    <source>
        <strain evidence="2">GVMAG-M-3300023179-90</strain>
    </source>
</reference>
<feature type="compositionally biased region" description="Acidic residues" evidence="1">
    <location>
        <begin position="369"/>
        <end position="388"/>
    </location>
</feature>
<feature type="compositionally biased region" description="Basic and acidic residues" evidence="1">
    <location>
        <begin position="389"/>
        <end position="398"/>
    </location>
</feature>
<organism evidence="2">
    <name type="scientific">viral metagenome</name>
    <dbReference type="NCBI Taxonomy" id="1070528"/>
    <lineage>
        <taxon>unclassified sequences</taxon>
        <taxon>metagenomes</taxon>
        <taxon>organismal metagenomes</taxon>
    </lineage>
</organism>
<evidence type="ECO:0000256" key="1">
    <source>
        <dbReference type="SAM" id="MobiDB-lite"/>
    </source>
</evidence>
<feature type="compositionally biased region" description="Acidic residues" evidence="1">
    <location>
        <begin position="399"/>
        <end position="415"/>
    </location>
</feature>
<evidence type="ECO:0000313" key="2">
    <source>
        <dbReference type="EMBL" id="QHT77827.1"/>
    </source>
</evidence>
<proteinExistence type="predicted"/>
<dbReference type="EMBL" id="MN739922">
    <property type="protein sequence ID" value="QHT77827.1"/>
    <property type="molecule type" value="Genomic_DNA"/>
</dbReference>
<feature type="region of interest" description="Disordered" evidence="1">
    <location>
        <begin position="369"/>
        <end position="417"/>
    </location>
</feature>
<protein>
    <submittedName>
        <fullName evidence="2">Uncharacterized protein</fullName>
    </submittedName>
</protein>
<name>A0A6C0HBR9_9ZZZZ</name>